<evidence type="ECO:0008006" key="3">
    <source>
        <dbReference type="Google" id="ProtNLM"/>
    </source>
</evidence>
<dbReference type="EMBL" id="CP113162">
    <property type="protein sequence ID" value="WEF51325.1"/>
    <property type="molecule type" value="Genomic_DNA"/>
</dbReference>
<dbReference type="RefSeq" id="WP_275246931.1">
    <property type="nucleotide sequence ID" value="NZ_BAABDX010000001.1"/>
</dbReference>
<proteinExistence type="predicted"/>
<name>A0ABY8BMW8_AFICR</name>
<evidence type="ECO:0000313" key="1">
    <source>
        <dbReference type="EMBL" id="WEF51325.1"/>
    </source>
</evidence>
<keyword evidence="2" id="KW-1185">Reference proteome</keyword>
<sequence>MPAQNSFRPMLALILIGAVLSIGALPSIFGGFMAPKVAEAASPARLGDLGRFQKIAIDARALLDKNDIAGAKTRMKDLETAWDEAEAGLKPRASAEWHSVDKAIDRALTAIRASAPDLTNCKNALDDLIAAMDRSGGKA</sequence>
<organism evidence="1 2">
    <name type="scientific">Afipia carboxydohydrogena</name>
    <name type="common">Pseudomonas carboxydohydrogena</name>
    <dbReference type="NCBI Taxonomy" id="290"/>
    <lineage>
        <taxon>Bacteria</taxon>
        <taxon>Pseudomonadati</taxon>
        <taxon>Pseudomonadota</taxon>
        <taxon>Alphaproteobacteria</taxon>
        <taxon>Hyphomicrobiales</taxon>
        <taxon>Nitrobacteraceae</taxon>
        <taxon>Afipia</taxon>
    </lineage>
</organism>
<accession>A0ABY8BMW8</accession>
<dbReference type="Proteomes" id="UP001213907">
    <property type="component" value="Chromosome"/>
</dbReference>
<evidence type="ECO:0000313" key="2">
    <source>
        <dbReference type="Proteomes" id="UP001213907"/>
    </source>
</evidence>
<protein>
    <recommendedName>
        <fullName evidence="3">Histidine kinase</fullName>
    </recommendedName>
</protein>
<gene>
    <name evidence="1" type="ORF">AFIC_002907</name>
</gene>
<reference evidence="1 2" key="1">
    <citation type="submission" date="2022-11" db="EMBL/GenBank/DDBJ databases">
        <authorList>
            <person name="Siebert D."/>
            <person name="Busche T."/>
            <person name="Saydam E."/>
            <person name="Kalinowski J."/>
            <person name="Ruckert C."/>
            <person name="Blombach B."/>
        </authorList>
    </citation>
    <scope>NUCLEOTIDE SEQUENCE [LARGE SCALE GENOMIC DNA]</scope>
    <source>
        <strain evidence="1 2">DSM 1083</strain>
    </source>
</reference>